<name>A0ACC0XV74_9ROSI</name>
<proteinExistence type="predicted"/>
<evidence type="ECO:0000313" key="1">
    <source>
        <dbReference type="EMBL" id="KAJ0025204.1"/>
    </source>
</evidence>
<dbReference type="Proteomes" id="UP001163603">
    <property type="component" value="Chromosome 10"/>
</dbReference>
<organism evidence="1 2">
    <name type="scientific">Pistacia integerrima</name>
    <dbReference type="NCBI Taxonomy" id="434235"/>
    <lineage>
        <taxon>Eukaryota</taxon>
        <taxon>Viridiplantae</taxon>
        <taxon>Streptophyta</taxon>
        <taxon>Embryophyta</taxon>
        <taxon>Tracheophyta</taxon>
        <taxon>Spermatophyta</taxon>
        <taxon>Magnoliopsida</taxon>
        <taxon>eudicotyledons</taxon>
        <taxon>Gunneridae</taxon>
        <taxon>Pentapetalae</taxon>
        <taxon>rosids</taxon>
        <taxon>malvids</taxon>
        <taxon>Sapindales</taxon>
        <taxon>Anacardiaceae</taxon>
        <taxon>Pistacia</taxon>
    </lineage>
</organism>
<comment type="caution">
    <text evidence="1">The sequence shown here is derived from an EMBL/GenBank/DDBJ whole genome shotgun (WGS) entry which is preliminary data.</text>
</comment>
<protein>
    <submittedName>
        <fullName evidence="1">Uncharacterized protein</fullName>
    </submittedName>
</protein>
<evidence type="ECO:0000313" key="2">
    <source>
        <dbReference type="Proteomes" id="UP001163603"/>
    </source>
</evidence>
<accession>A0ACC0XV74</accession>
<reference evidence="2" key="1">
    <citation type="journal article" date="2023" name="G3 (Bethesda)">
        <title>Genome assembly and association tests identify interacting loci associated with vigor, precocity, and sex in interspecific pistachio rootstocks.</title>
        <authorList>
            <person name="Palmer W."/>
            <person name="Jacygrad E."/>
            <person name="Sagayaradj S."/>
            <person name="Cavanaugh K."/>
            <person name="Han R."/>
            <person name="Bertier L."/>
            <person name="Beede B."/>
            <person name="Kafkas S."/>
            <person name="Golino D."/>
            <person name="Preece J."/>
            <person name="Michelmore R."/>
        </authorList>
    </citation>
    <scope>NUCLEOTIDE SEQUENCE [LARGE SCALE GENOMIC DNA]</scope>
</reference>
<sequence length="937" mass="105235">MENGHEAFDFKEEDELTEYAAGNFVTKYNNPNHDNSGVLKYDLLECGTNIQKQGIGSVLCVNVDAVDCDPSCDNENTYASMDADREDCVTRAPQVNSTSCEQIPCFRKDNCGTGNFFCELDSRDSCHQEPLPGKSHFTCGISDSPSNNEPAAVNSDVDGSMDEDSPFSPISDTMEDNAALDGHVSDHCFDGMEMDGINMKVVIYPDYVVYRDDLCSGSRITFSCTGIKIEDLTACGNQGSFSWGIDDIVDIECHWFQKVASVVVKLHLLSKNSIQDDDSKGTSGIEELKFAVIEQNWSEKQEKITSLNDKYRAVWNVVLDGLVEMDGNNLFERRQYFPNFDEPFEDVIYPKGDSDAVSISKRDVDLLQPETFVNDTIIDFYIKYLKNQIQAAEKHRFHFFNSFFFRKLADLDKDPSSISDGRAAFLRVHKWTRKVDIFGKDYIFIPVNFNLHWSLIIICHLGEVAAFRDEDLDKSEKVPCILHMDSIKGTHAGLKNLVQSYLWEEWKVRHKDTSEDISSKFLNMRFVPLELPQQENSFDCGLFLLHYLELFLAEAPVNFSPFKLTKFSNFLNVDWFPPSEASLKRTLIQKLIFELLENRSREVPLAVCHNELQSSRFPKNSENETGLNLLSERSSSSFAQHGNLSNSRVSRGIEITLLGAASARNMQCVNDSGLVLREFFEPGATAGALLAQYQSFGQPSSFYHLNGAMSTREQDDVETSEDFGYLPSGENGFQQITELTTQASTIPYPSRGFGTEVSWNQEIPMQGEQDIDSSRETSLCASDDSEDVGIIEHDPLPEDASQSLIERSDQHRSISPDNIGYLNGDLESVSSKMLQTSTIEGSQEPDKIQDSTLNVGPSSGQENLTTSLLEDPNSVENRLHQDSEMDENREFSSDEVQVVDDDILAVSYEERAAKRPRLSPVEEEGGLTESLSKDLHL</sequence>
<keyword evidence="2" id="KW-1185">Reference proteome</keyword>
<dbReference type="EMBL" id="CM047745">
    <property type="protein sequence ID" value="KAJ0025204.1"/>
    <property type="molecule type" value="Genomic_DNA"/>
</dbReference>
<gene>
    <name evidence="1" type="ORF">Pint_08478</name>
</gene>